<accession>A0A2S7MZB2</accession>
<dbReference type="NCBIfam" id="TIGR02887">
    <property type="entry name" value="spore_ger_x_C"/>
    <property type="match status" value="1"/>
</dbReference>
<dbReference type="AlphaFoldDB" id="A0A2S7MZB2"/>
<evidence type="ECO:0000256" key="7">
    <source>
        <dbReference type="ARBA" id="ARBA00023288"/>
    </source>
</evidence>
<evidence type="ECO:0000313" key="11">
    <source>
        <dbReference type="EMBL" id="PQD95134.1"/>
    </source>
</evidence>
<evidence type="ECO:0008006" key="13">
    <source>
        <dbReference type="Google" id="ProtNLM"/>
    </source>
</evidence>
<evidence type="ECO:0000256" key="2">
    <source>
        <dbReference type="ARBA" id="ARBA00007886"/>
    </source>
</evidence>
<evidence type="ECO:0000256" key="3">
    <source>
        <dbReference type="ARBA" id="ARBA00022544"/>
    </source>
</evidence>
<keyword evidence="3" id="KW-0309">Germination</keyword>
<keyword evidence="4 8" id="KW-0732">Signal</keyword>
<dbReference type="InterPro" id="IPR046953">
    <property type="entry name" value="Spore_GerAC-like_C"/>
</dbReference>
<feature type="domain" description="Spore germination protein N-terminal" evidence="10">
    <location>
        <begin position="25"/>
        <end position="190"/>
    </location>
</feature>
<dbReference type="EMBL" id="PKOZ01000005">
    <property type="protein sequence ID" value="PQD95134.1"/>
    <property type="molecule type" value="Genomic_DNA"/>
</dbReference>
<dbReference type="GO" id="GO:0009847">
    <property type="term" value="P:spore germination"/>
    <property type="evidence" value="ECO:0007669"/>
    <property type="project" value="InterPro"/>
</dbReference>
<organism evidence="11 12">
    <name type="scientific">Pradoshia eiseniae</name>
    <dbReference type="NCBI Taxonomy" id="2064768"/>
    <lineage>
        <taxon>Bacteria</taxon>
        <taxon>Bacillati</taxon>
        <taxon>Bacillota</taxon>
        <taxon>Bacilli</taxon>
        <taxon>Bacillales</taxon>
        <taxon>Bacillaceae</taxon>
        <taxon>Pradoshia</taxon>
    </lineage>
</organism>
<evidence type="ECO:0000256" key="4">
    <source>
        <dbReference type="ARBA" id="ARBA00022729"/>
    </source>
</evidence>
<dbReference type="InterPro" id="IPR057336">
    <property type="entry name" value="GerAC_N"/>
</dbReference>
<evidence type="ECO:0000313" key="12">
    <source>
        <dbReference type="Proteomes" id="UP000239663"/>
    </source>
</evidence>
<dbReference type="InterPro" id="IPR008844">
    <property type="entry name" value="Spore_GerAC-like"/>
</dbReference>
<name>A0A2S7MZB2_9BACI</name>
<protein>
    <recommendedName>
        <fullName evidence="13">Ger(X)C family spore germination protein</fullName>
    </recommendedName>
</protein>
<feature type="chain" id="PRO_5039662398" description="Ger(X)C family spore germination protein" evidence="8">
    <location>
        <begin position="21"/>
        <end position="369"/>
    </location>
</feature>
<feature type="signal peptide" evidence="8">
    <location>
        <begin position="1"/>
        <end position="20"/>
    </location>
</feature>
<dbReference type="Proteomes" id="UP000239663">
    <property type="component" value="Unassembled WGS sequence"/>
</dbReference>
<evidence type="ECO:0000259" key="10">
    <source>
        <dbReference type="Pfam" id="PF25198"/>
    </source>
</evidence>
<proteinExistence type="inferred from homology"/>
<dbReference type="Gene3D" id="3.30.300.210">
    <property type="entry name" value="Nutrient germinant receptor protein C, domain 3"/>
    <property type="match status" value="1"/>
</dbReference>
<evidence type="ECO:0000259" key="9">
    <source>
        <dbReference type="Pfam" id="PF05504"/>
    </source>
</evidence>
<comment type="subcellular location">
    <subcellularLocation>
        <location evidence="1">Membrane</location>
        <topology evidence="1">Lipid-anchor</topology>
    </subcellularLocation>
</comment>
<dbReference type="Pfam" id="PF05504">
    <property type="entry name" value="Spore_GerAC"/>
    <property type="match status" value="1"/>
</dbReference>
<dbReference type="GO" id="GO:0016020">
    <property type="term" value="C:membrane"/>
    <property type="evidence" value="ECO:0007669"/>
    <property type="project" value="UniProtKB-SubCell"/>
</dbReference>
<reference evidence="11 12" key="1">
    <citation type="submission" date="2017-12" db="EMBL/GenBank/DDBJ databases">
        <title>Taxonomic description and draft genome of Pradoshia cofamensis Gen. nov., sp. nov., a thermotolerant bacillale isolated from anterior gut of earthworm Eisenia fetida.</title>
        <authorList>
            <person name="Saha T."/>
            <person name="Chakraborty R."/>
        </authorList>
    </citation>
    <scope>NUCLEOTIDE SEQUENCE [LARGE SCALE GENOMIC DNA]</scope>
    <source>
        <strain evidence="11 12">EAG3</strain>
    </source>
</reference>
<gene>
    <name evidence="11" type="ORF">CYL18_10130</name>
</gene>
<keyword evidence="6" id="KW-0564">Palmitate</keyword>
<evidence type="ECO:0000256" key="5">
    <source>
        <dbReference type="ARBA" id="ARBA00023136"/>
    </source>
</evidence>
<dbReference type="OrthoDB" id="2370124at2"/>
<dbReference type="RefSeq" id="WP_104849394.1">
    <property type="nucleotide sequence ID" value="NZ_PKOZ01000005.1"/>
</dbReference>
<dbReference type="InterPro" id="IPR038501">
    <property type="entry name" value="Spore_GerAC_C_sf"/>
</dbReference>
<evidence type="ECO:0000256" key="8">
    <source>
        <dbReference type="SAM" id="SignalP"/>
    </source>
</evidence>
<feature type="domain" description="Spore germination GerAC-like C-terminal" evidence="9">
    <location>
        <begin position="200"/>
        <end position="366"/>
    </location>
</feature>
<comment type="similarity">
    <text evidence="2">Belongs to the GerABKC lipoprotein family.</text>
</comment>
<keyword evidence="12" id="KW-1185">Reference proteome</keyword>
<comment type="caution">
    <text evidence="11">The sequence shown here is derived from an EMBL/GenBank/DDBJ whole genome shotgun (WGS) entry which is preliminary data.</text>
</comment>
<evidence type="ECO:0000256" key="6">
    <source>
        <dbReference type="ARBA" id="ARBA00023139"/>
    </source>
</evidence>
<keyword evidence="5" id="KW-0472">Membrane</keyword>
<evidence type="ECO:0000256" key="1">
    <source>
        <dbReference type="ARBA" id="ARBA00004635"/>
    </source>
</evidence>
<keyword evidence="7" id="KW-0449">Lipoprotein</keyword>
<sequence length="369" mass="41010">MKLVKILCLFSLLIPTAGCWDQSFLKQQSLAFSIGYDAHGDKLKSLSTVRTLKPTGGGQTEPFNNSYEVTGVTPLDVRAALNEITPGTYSMGKLRVILIGEELAKKDIYPLFDLYFREARSNINTKVIITKGKSVDFLKNGYIQGNLITDAINELLLSGEKESLIPKPTVGNLLSTMFDPGQDITLPLLEQVQKGDLKLKGIALFNKRKFTGKSLIGEKASLLLLMKNKGGKTAQFSVVDKGAKNTLNKKITIITNKSKSKIRLKWDSGKPIYTIDLKLNVFISEYTKGILNKRDVDKLAAFLSKKMTNMAEEVTKTLNESNSDALGLGHIMQVQNPEKFKGYDWDKDFKDIKVVPKVKVHIISNGILY</sequence>
<dbReference type="PANTHER" id="PTHR35789">
    <property type="entry name" value="SPORE GERMINATION PROTEIN B3"/>
    <property type="match status" value="1"/>
</dbReference>
<dbReference type="Pfam" id="PF25198">
    <property type="entry name" value="Spore_GerAC_N"/>
    <property type="match status" value="1"/>
</dbReference>
<dbReference type="PANTHER" id="PTHR35789:SF1">
    <property type="entry name" value="SPORE GERMINATION PROTEIN B3"/>
    <property type="match status" value="1"/>
</dbReference>